<dbReference type="PANTHER" id="PTHR30287:SF1">
    <property type="entry name" value="INNER MEMBRANE PROTEIN"/>
    <property type="match status" value="1"/>
</dbReference>
<keyword evidence="2" id="KW-1003">Cell membrane</keyword>
<feature type="transmembrane region" description="Helical" evidence="6">
    <location>
        <begin position="351"/>
        <end position="371"/>
    </location>
</feature>
<keyword evidence="4 6" id="KW-1133">Transmembrane helix</keyword>
<accession>A0ABS1IY67</accession>
<dbReference type="PANTHER" id="PTHR30287">
    <property type="entry name" value="MEMBRANE COMPONENT OF PREDICTED ABC SUPERFAMILY METABOLITE UPTAKE TRANSPORTER"/>
    <property type="match status" value="1"/>
</dbReference>
<dbReference type="EMBL" id="JAEPRJ010000001">
    <property type="protein sequence ID" value="MBK5896841.1"/>
    <property type="molecule type" value="Genomic_DNA"/>
</dbReference>
<dbReference type="Pfam" id="PF02687">
    <property type="entry name" value="FtsX"/>
    <property type="match status" value="2"/>
</dbReference>
<feature type="transmembrane region" description="Helical" evidence="6">
    <location>
        <begin position="20"/>
        <end position="40"/>
    </location>
</feature>
<protein>
    <submittedName>
        <fullName evidence="8">ABC transporter permease</fullName>
    </submittedName>
</protein>
<keyword evidence="3 6" id="KW-0812">Transmembrane</keyword>
<comment type="caution">
    <text evidence="8">The sequence shown here is derived from an EMBL/GenBank/DDBJ whole genome shotgun (WGS) entry which is preliminary data.</text>
</comment>
<evidence type="ECO:0000256" key="2">
    <source>
        <dbReference type="ARBA" id="ARBA00022475"/>
    </source>
</evidence>
<keyword evidence="5 6" id="KW-0472">Membrane</keyword>
<evidence type="ECO:0000313" key="8">
    <source>
        <dbReference type="EMBL" id="MBK5896841.1"/>
    </source>
</evidence>
<feature type="transmembrane region" description="Helical" evidence="6">
    <location>
        <begin position="730"/>
        <end position="751"/>
    </location>
</feature>
<reference evidence="8 9" key="1">
    <citation type="submission" date="2021-01" db="EMBL/GenBank/DDBJ databases">
        <title>Isolation and description of Catonella massiliensis sp. nov., a novel Catonella species, isolated from a stable periodontitis subject.</title>
        <authorList>
            <person name="Antezack A."/>
            <person name="Boxberger M."/>
            <person name="La Scola B."/>
            <person name="Monnet-Corti V."/>
        </authorList>
    </citation>
    <scope>NUCLEOTIDE SEQUENCE [LARGE SCALE GENOMIC DNA]</scope>
    <source>
        <strain evidence="8 9">Marseille-Q4567</strain>
    </source>
</reference>
<feature type="transmembrane region" description="Helical" evidence="6">
    <location>
        <begin position="303"/>
        <end position="322"/>
    </location>
</feature>
<name>A0ABS1IY67_9FIRM</name>
<feature type="transmembrane region" description="Helical" evidence="6">
    <location>
        <begin position="639"/>
        <end position="658"/>
    </location>
</feature>
<evidence type="ECO:0000256" key="6">
    <source>
        <dbReference type="SAM" id="Phobius"/>
    </source>
</evidence>
<organism evidence="8 9">
    <name type="scientific">Catonella massiliensis</name>
    <dbReference type="NCBI Taxonomy" id="2799636"/>
    <lineage>
        <taxon>Bacteria</taxon>
        <taxon>Bacillati</taxon>
        <taxon>Bacillota</taxon>
        <taxon>Clostridia</taxon>
        <taxon>Lachnospirales</taxon>
        <taxon>Lachnospiraceae</taxon>
        <taxon>Catonella</taxon>
    </lineage>
</organism>
<feature type="domain" description="ABC3 transporter permease C-terminal" evidence="7">
    <location>
        <begin position="261"/>
        <end position="375"/>
    </location>
</feature>
<dbReference type="InterPro" id="IPR003838">
    <property type="entry name" value="ABC3_permease_C"/>
</dbReference>
<feature type="transmembrane region" description="Helical" evidence="6">
    <location>
        <begin position="427"/>
        <end position="446"/>
    </location>
</feature>
<evidence type="ECO:0000256" key="1">
    <source>
        <dbReference type="ARBA" id="ARBA00004651"/>
    </source>
</evidence>
<evidence type="ECO:0000256" key="3">
    <source>
        <dbReference type="ARBA" id="ARBA00022692"/>
    </source>
</evidence>
<feature type="domain" description="ABC3 transporter permease C-terminal" evidence="7">
    <location>
        <begin position="642"/>
        <end position="748"/>
    </location>
</feature>
<dbReference type="RefSeq" id="WP_208428384.1">
    <property type="nucleotide sequence ID" value="NZ_JAEPRJ010000001.1"/>
</dbReference>
<sequence>MGTLFRKMLRDIWRLKSQFLSIFIMCALGMLIYSGIEGVWNGMEQEEIAYFKDSNLADIWINGLGFDNDDIGQIKELDGVNETQLSAVESAYLDSDSNVNICLISNKDNKISKPLCINGNEYKPTEDGIWLDKDYADNKKIHVGDQIQIYYGEKSQKLEVKGLVYSPEYICYTGSSTSTVPDHSKYTYGFISADTLSQIVPNAAYNQIKITTDNITDVDSLRSDLKTILGDKYMMCYDRTEYTPVSSYINKIGQIKKMSVMFSLVFFLLALLTIYTTMTRIVRKQRTQIGILKALGFHPLQIQLHYAVYGLVISIPAALLGYELAPYTVTPVLLSLQKKFYSMPEWLGRNSYYSVILIVLLITICTLSAWISCRSIVAETPADLLRASGRQSQKKVFAEHFKVLWNRLSFDWRWIIRDAGQNKIRTAIGIVGVLGSMMLLMSSFGLKDTINIVNSEIYGRQYTYYEKLNLSMSPTEDEVKKIESLLSGDCQWVSEQSCEAKSSMSVHSESLFIIGQGYFFTTYDTDGNVLELPDDGIILSGSSARDLNVKENGFISILIAGKRNYLKVSQIADINSPQGIFMSQSYWKSLGNTFTASALLADDNMNLDDVRQMSVIKDSVKLKKQYSESEELLDSVQGVIILLIVAAILLSIVIQYNLGLLNFTEKYREYATLRVLGSYNTDIKSLIFKSSLITMVTGWIIGSIAGWYFLGLYVRTVSTTTISYSPHLRLISYIIVSLIVVGCSLLIQLMVCRLTAHIDMVESLKSVE</sequence>
<dbReference type="Proteomes" id="UP000604730">
    <property type="component" value="Unassembled WGS sequence"/>
</dbReference>
<evidence type="ECO:0000256" key="4">
    <source>
        <dbReference type="ARBA" id="ARBA00022989"/>
    </source>
</evidence>
<feature type="transmembrane region" description="Helical" evidence="6">
    <location>
        <begin position="692"/>
        <end position="710"/>
    </location>
</feature>
<feature type="transmembrane region" description="Helical" evidence="6">
    <location>
        <begin position="260"/>
        <end position="282"/>
    </location>
</feature>
<evidence type="ECO:0000313" key="9">
    <source>
        <dbReference type="Proteomes" id="UP000604730"/>
    </source>
</evidence>
<gene>
    <name evidence="8" type="ORF">JJN12_03440</name>
</gene>
<evidence type="ECO:0000259" key="7">
    <source>
        <dbReference type="Pfam" id="PF02687"/>
    </source>
</evidence>
<proteinExistence type="predicted"/>
<keyword evidence="9" id="KW-1185">Reference proteome</keyword>
<evidence type="ECO:0000256" key="5">
    <source>
        <dbReference type="ARBA" id="ARBA00023136"/>
    </source>
</evidence>
<dbReference type="InterPro" id="IPR038766">
    <property type="entry name" value="Membrane_comp_ABC_pdt"/>
</dbReference>
<comment type="subcellular location">
    <subcellularLocation>
        <location evidence="1">Cell membrane</location>
        <topology evidence="1">Multi-pass membrane protein</topology>
    </subcellularLocation>
</comment>